<organism evidence="1 2">
    <name type="scientific">Streptosporangium canum</name>
    <dbReference type="NCBI Taxonomy" id="324952"/>
    <lineage>
        <taxon>Bacteria</taxon>
        <taxon>Bacillati</taxon>
        <taxon>Actinomycetota</taxon>
        <taxon>Actinomycetes</taxon>
        <taxon>Streptosporangiales</taxon>
        <taxon>Streptosporangiaceae</taxon>
        <taxon>Streptosporangium</taxon>
    </lineage>
</organism>
<name>A0A1I3LVR2_9ACTN</name>
<dbReference type="EMBL" id="FOQY01000005">
    <property type="protein sequence ID" value="SFI88858.1"/>
    <property type="molecule type" value="Genomic_DNA"/>
</dbReference>
<protein>
    <submittedName>
        <fullName evidence="1">Uncharacterized protein</fullName>
    </submittedName>
</protein>
<sequence>MDGRTMTEAQALARVEQIIKETVAVVRPEPRLDLYAPSLNSNMCLDPTDGGSEDRIVVNRSYYLRGIPQGKISEVVGQIKKHWEQQGYYISGVSANGRNMTGRSRPDDFLLSLLSAYDGDDVVLSMGASSPCIWPDGTPEPSSSG</sequence>
<gene>
    <name evidence="1" type="ORF">SAMN05216275_105280</name>
</gene>
<evidence type="ECO:0000313" key="1">
    <source>
        <dbReference type="EMBL" id="SFI88858.1"/>
    </source>
</evidence>
<reference evidence="2" key="1">
    <citation type="submission" date="2016-10" db="EMBL/GenBank/DDBJ databases">
        <authorList>
            <person name="Varghese N."/>
            <person name="Submissions S."/>
        </authorList>
    </citation>
    <scope>NUCLEOTIDE SEQUENCE [LARGE SCALE GENOMIC DNA]</scope>
    <source>
        <strain evidence="2">CGMCC 4.2126</strain>
    </source>
</reference>
<proteinExistence type="predicted"/>
<accession>A0A1I3LVR2</accession>
<dbReference type="AlphaFoldDB" id="A0A1I3LVR2"/>
<dbReference type="Proteomes" id="UP000199111">
    <property type="component" value="Unassembled WGS sequence"/>
</dbReference>
<keyword evidence="2" id="KW-1185">Reference proteome</keyword>
<evidence type="ECO:0000313" key="2">
    <source>
        <dbReference type="Proteomes" id="UP000199111"/>
    </source>
</evidence>